<sequence>MVRFKKSKIIAVVGIVASIVIIISLLSVNARPYLKVSQVTSNPTKYNNKEIQAIGIVQGFSGGDFNLTEGENTIFVDTSGLVVPNDVDNGIEVVITGIFDSALILTASQILTQCS</sequence>
<dbReference type="EMBL" id="LAZR01002066">
    <property type="protein sequence ID" value="KKN35062.1"/>
    <property type="molecule type" value="Genomic_DNA"/>
</dbReference>
<comment type="caution">
    <text evidence="4">The sequence shown here is derived from an EMBL/GenBank/DDBJ whole genome shotgun (WGS) entry which is preliminary data.</text>
</comment>
<reference evidence="4" key="1">
    <citation type="journal article" date="2015" name="Nature">
        <title>Complex archaea that bridge the gap between prokaryotes and eukaryotes.</title>
        <authorList>
            <person name="Spang A."/>
            <person name="Saw J.H."/>
            <person name="Jorgensen S.L."/>
            <person name="Zaremba-Niedzwiedzka K."/>
            <person name="Martijn J."/>
            <person name="Lind A.E."/>
            <person name="van Eijk R."/>
            <person name="Schleper C."/>
            <person name="Guy L."/>
            <person name="Ettema T.J."/>
        </authorList>
    </citation>
    <scope>NUCLEOTIDE SEQUENCE</scope>
</reference>
<evidence type="ECO:0000256" key="1">
    <source>
        <dbReference type="ARBA" id="ARBA00004370"/>
    </source>
</evidence>
<comment type="subcellular location">
    <subcellularLocation>
        <location evidence="1">Membrane</location>
    </subcellularLocation>
</comment>
<keyword evidence="3" id="KW-1133">Transmembrane helix</keyword>
<feature type="transmembrane region" description="Helical" evidence="3">
    <location>
        <begin position="9"/>
        <end position="28"/>
    </location>
</feature>
<evidence type="ECO:0000256" key="2">
    <source>
        <dbReference type="ARBA" id="ARBA00023136"/>
    </source>
</evidence>
<dbReference type="Pfam" id="PF03100">
    <property type="entry name" value="CcmE"/>
    <property type="match status" value="1"/>
</dbReference>
<organism evidence="4">
    <name type="scientific">marine sediment metagenome</name>
    <dbReference type="NCBI Taxonomy" id="412755"/>
    <lineage>
        <taxon>unclassified sequences</taxon>
        <taxon>metagenomes</taxon>
        <taxon>ecological metagenomes</taxon>
    </lineage>
</organism>
<evidence type="ECO:0008006" key="5">
    <source>
        <dbReference type="Google" id="ProtNLM"/>
    </source>
</evidence>
<protein>
    <recommendedName>
        <fullName evidence="5">Cytochrome c-type biogenesis protein CcmE</fullName>
    </recommendedName>
</protein>
<keyword evidence="2 3" id="KW-0472">Membrane</keyword>
<dbReference type="InterPro" id="IPR036127">
    <property type="entry name" value="CcmE-like_sf"/>
</dbReference>
<dbReference type="AlphaFoldDB" id="A0A0F9QDF9"/>
<evidence type="ECO:0000256" key="3">
    <source>
        <dbReference type="SAM" id="Phobius"/>
    </source>
</evidence>
<dbReference type="SUPFAM" id="SSF82093">
    <property type="entry name" value="Heme chaperone CcmE"/>
    <property type="match status" value="1"/>
</dbReference>
<dbReference type="GO" id="GO:0017004">
    <property type="term" value="P:cytochrome complex assembly"/>
    <property type="evidence" value="ECO:0007669"/>
    <property type="project" value="InterPro"/>
</dbReference>
<proteinExistence type="predicted"/>
<dbReference type="GO" id="GO:0020037">
    <property type="term" value="F:heme binding"/>
    <property type="evidence" value="ECO:0007669"/>
    <property type="project" value="InterPro"/>
</dbReference>
<dbReference type="InterPro" id="IPR004329">
    <property type="entry name" value="CcmE"/>
</dbReference>
<dbReference type="Gene3D" id="2.40.50.140">
    <property type="entry name" value="Nucleic acid-binding proteins"/>
    <property type="match status" value="1"/>
</dbReference>
<dbReference type="InterPro" id="IPR012340">
    <property type="entry name" value="NA-bd_OB-fold"/>
</dbReference>
<gene>
    <name evidence="4" type="ORF">LCGC14_0787430</name>
</gene>
<keyword evidence="3" id="KW-0812">Transmembrane</keyword>
<evidence type="ECO:0000313" key="4">
    <source>
        <dbReference type="EMBL" id="KKN35062.1"/>
    </source>
</evidence>
<name>A0A0F9QDF9_9ZZZZ</name>
<accession>A0A0F9QDF9</accession>
<dbReference type="GO" id="GO:0005886">
    <property type="term" value="C:plasma membrane"/>
    <property type="evidence" value="ECO:0007669"/>
    <property type="project" value="InterPro"/>
</dbReference>
<dbReference type="GO" id="GO:0017003">
    <property type="term" value="P:protein-heme linkage"/>
    <property type="evidence" value="ECO:0007669"/>
    <property type="project" value="InterPro"/>
</dbReference>